<evidence type="ECO:0000313" key="5">
    <source>
        <dbReference type="Proteomes" id="UP000596742"/>
    </source>
</evidence>
<organism evidence="4 5">
    <name type="scientific">Mytilus galloprovincialis</name>
    <name type="common">Mediterranean mussel</name>
    <dbReference type="NCBI Taxonomy" id="29158"/>
    <lineage>
        <taxon>Eukaryota</taxon>
        <taxon>Metazoa</taxon>
        <taxon>Spiralia</taxon>
        <taxon>Lophotrochozoa</taxon>
        <taxon>Mollusca</taxon>
        <taxon>Bivalvia</taxon>
        <taxon>Autobranchia</taxon>
        <taxon>Pteriomorphia</taxon>
        <taxon>Mytilida</taxon>
        <taxon>Mytiloidea</taxon>
        <taxon>Mytilidae</taxon>
        <taxon>Mytilinae</taxon>
        <taxon>Mytilus</taxon>
    </lineage>
</organism>
<proteinExistence type="inferred from homology"/>
<comment type="similarity">
    <text evidence="1">Belongs to the sulfotransferase 1 family.</text>
</comment>
<dbReference type="PANTHER" id="PTHR11783">
    <property type="entry name" value="SULFOTRANSFERASE SULT"/>
    <property type="match status" value="1"/>
</dbReference>
<dbReference type="SUPFAM" id="SSF52540">
    <property type="entry name" value="P-loop containing nucleoside triphosphate hydrolases"/>
    <property type="match status" value="2"/>
</dbReference>
<feature type="domain" description="Sulfotransferase" evidence="3">
    <location>
        <begin position="53"/>
        <end position="296"/>
    </location>
</feature>
<dbReference type="InterPro" id="IPR027417">
    <property type="entry name" value="P-loop_NTPase"/>
</dbReference>
<gene>
    <name evidence="4" type="ORF">MGAL_10B069482</name>
</gene>
<evidence type="ECO:0000259" key="3">
    <source>
        <dbReference type="Pfam" id="PF00685"/>
    </source>
</evidence>
<feature type="non-terminal residue" evidence="4">
    <location>
        <position position="1"/>
    </location>
</feature>
<evidence type="ECO:0000313" key="4">
    <source>
        <dbReference type="EMBL" id="VDI62288.1"/>
    </source>
</evidence>
<dbReference type="OrthoDB" id="6341251at2759"/>
<dbReference type="InterPro" id="IPR000863">
    <property type="entry name" value="Sulfotransferase_dom"/>
</dbReference>
<dbReference type="EMBL" id="UYJE01008239">
    <property type="protein sequence ID" value="VDI62288.1"/>
    <property type="molecule type" value="Genomic_DNA"/>
</dbReference>
<protein>
    <recommendedName>
        <fullName evidence="3">Sulfotransferase domain-containing protein</fullName>
    </recommendedName>
</protein>
<keyword evidence="2" id="KW-0808">Transferase</keyword>
<dbReference type="Pfam" id="PF00685">
    <property type="entry name" value="Sulfotransfer_1"/>
    <property type="match status" value="2"/>
</dbReference>
<keyword evidence="5" id="KW-1185">Reference proteome</keyword>
<comment type="caution">
    <text evidence="4">The sequence shown here is derived from an EMBL/GenBank/DDBJ whole genome shotgun (WGS) entry which is preliminary data.</text>
</comment>
<dbReference type="GO" id="GO:0008146">
    <property type="term" value="F:sulfotransferase activity"/>
    <property type="evidence" value="ECO:0007669"/>
    <property type="project" value="InterPro"/>
</dbReference>
<feature type="domain" description="Sulfotransferase" evidence="3">
    <location>
        <begin position="365"/>
        <end position="455"/>
    </location>
</feature>
<evidence type="ECO:0000256" key="2">
    <source>
        <dbReference type="ARBA" id="ARBA00022679"/>
    </source>
</evidence>
<dbReference type="Gene3D" id="3.40.50.300">
    <property type="entry name" value="P-loop containing nucleotide triphosphate hydrolases"/>
    <property type="match status" value="2"/>
</dbReference>
<dbReference type="Proteomes" id="UP000596742">
    <property type="component" value="Unassembled WGS sequence"/>
</dbReference>
<accession>A0A8B6GD13</accession>
<reference evidence="4" key="1">
    <citation type="submission" date="2018-11" db="EMBL/GenBank/DDBJ databases">
        <authorList>
            <person name="Alioto T."/>
            <person name="Alioto T."/>
        </authorList>
    </citation>
    <scope>NUCLEOTIDE SEQUENCE</scope>
</reference>
<evidence type="ECO:0000256" key="1">
    <source>
        <dbReference type="ARBA" id="ARBA00005771"/>
    </source>
</evidence>
<sequence>MDLNLEKLKELRNTMKPIPLPEFEGVRYPAVISIRTNGVEKALQDIKEIQSRDSDIMICTYPKSGTHWVNEVTNMLIRNKTELDTSSKISTMLEVIPDLSVLDALPLPRLLNTHCSFKYLPKKHIEKRCKIIHIIRNPKDVCVSFYYHAKSDPTNFTKRYFLSNISFKTFSSYLTLMRGSSSAYGSWYNYEKEMEQAEKDFPGMIFTCYFEEMKKDSKREIQRLANFLGIPCTEKTIENIAGTTSFNNMQQNKLDITKVVSGKGFIYRKGEIGDWKNHFTVAQNERFDTVSKLTMRNVYVNSQEACTYGTTLNEWTIYRYDNQVVFEYLIRKKLYKRKYKNRNIQRIIMFYDAEQIGGTTVNGSDTERELKRLADFLEIPCTKSTLEDIAKATSFQNMQHHKLDSTKELDGKGFIYRKASACPMIFGEIGDWKNYFTVAQNERFDEQYTEKFKDISLSITTTT</sequence>
<name>A0A8B6GD13_MYTGA</name>
<dbReference type="AlphaFoldDB" id="A0A8B6GD13"/>